<evidence type="ECO:0000256" key="3">
    <source>
        <dbReference type="ARBA" id="ARBA00023014"/>
    </source>
</evidence>
<proteinExistence type="predicted"/>
<keyword evidence="6" id="KW-1185">Reference proteome</keyword>
<dbReference type="Pfam" id="PF12838">
    <property type="entry name" value="Fer4_7"/>
    <property type="match status" value="1"/>
</dbReference>
<dbReference type="PROSITE" id="PS00198">
    <property type="entry name" value="4FE4S_FER_1"/>
    <property type="match status" value="2"/>
</dbReference>
<gene>
    <name evidence="5" type="ORF">H8S57_15050</name>
</gene>
<sequence length="67" mass="6804">MNAKNIATIGSGCVACGCCVNACPKNAIQIHLGILARVDGETCVGCGQCANRCPAAIITVLERVASR</sequence>
<accession>A0A8J6MFK1</accession>
<feature type="domain" description="4Fe-4S ferredoxin-type" evidence="4">
    <location>
        <begin position="4"/>
        <end position="33"/>
    </location>
</feature>
<keyword evidence="1" id="KW-0479">Metal-binding</keyword>
<comment type="caution">
    <text evidence="5">The sequence shown here is derived from an EMBL/GenBank/DDBJ whole genome shotgun (WGS) entry which is preliminary data.</text>
</comment>
<dbReference type="Gene3D" id="3.30.70.20">
    <property type="match status" value="1"/>
</dbReference>
<feature type="domain" description="4Fe-4S ferredoxin-type" evidence="4">
    <location>
        <begin position="34"/>
        <end position="63"/>
    </location>
</feature>
<organism evidence="5 6">
    <name type="scientific">Lawsonibacter hominis</name>
    <dbReference type="NCBI Taxonomy" id="2763053"/>
    <lineage>
        <taxon>Bacteria</taxon>
        <taxon>Bacillati</taxon>
        <taxon>Bacillota</taxon>
        <taxon>Clostridia</taxon>
        <taxon>Eubacteriales</taxon>
        <taxon>Oscillospiraceae</taxon>
        <taxon>Lawsonibacter</taxon>
    </lineage>
</organism>
<evidence type="ECO:0000313" key="5">
    <source>
        <dbReference type="EMBL" id="MBC5735033.1"/>
    </source>
</evidence>
<dbReference type="Proteomes" id="UP000661435">
    <property type="component" value="Unassembled WGS sequence"/>
</dbReference>
<dbReference type="PROSITE" id="PS51257">
    <property type="entry name" value="PROKAR_LIPOPROTEIN"/>
    <property type="match status" value="1"/>
</dbReference>
<dbReference type="GO" id="GO:0046872">
    <property type="term" value="F:metal ion binding"/>
    <property type="evidence" value="ECO:0007669"/>
    <property type="project" value="UniProtKB-KW"/>
</dbReference>
<keyword evidence="2" id="KW-0408">Iron</keyword>
<dbReference type="SUPFAM" id="SSF54862">
    <property type="entry name" value="4Fe-4S ferredoxins"/>
    <property type="match status" value="1"/>
</dbReference>
<evidence type="ECO:0000256" key="2">
    <source>
        <dbReference type="ARBA" id="ARBA00023004"/>
    </source>
</evidence>
<evidence type="ECO:0000256" key="1">
    <source>
        <dbReference type="ARBA" id="ARBA00022723"/>
    </source>
</evidence>
<protein>
    <submittedName>
        <fullName evidence="5">4Fe-4S binding protein</fullName>
    </submittedName>
</protein>
<evidence type="ECO:0000259" key="4">
    <source>
        <dbReference type="PROSITE" id="PS51379"/>
    </source>
</evidence>
<dbReference type="InterPro" id="IPR017896">
    <property type="entry name" value="4Fe4S_Fe-S-bd"/>
</dbReference>
<name>A0A8J6MFK1_9FIRM</name>
<keyword evidence="3" id="KW-0411">Iron-sulfur</keyword>
<evidence type="ECO:0000313" key="6">
    <source>
        <dbReference type="Proteomes" id="UP000661435"/>
    </source>
</evidence>
<dbReference type="EMBL" id="JACOPP010000034">
    <property type="protein sequence ID" value="MBC5735033.1"/>
    <property type="molecule type" value="Genomic_DNA"/>
</dbReference>
<reference evidence="5" key="1">
    <citation type="submission" date="2020-08" db="EMBL/GenBank/DDBJ databases">
        <title>Genome public.</title>
        <authorList>
            <person name="Liu C."/>
            <person name="Sun Q."/>
        </authorList>
    </citation>
    <scope>NUCLEOTIDE SEQUENCE</scope>
    <source>
        <strain evidence="5">NSJ-51</strain>
    </source>
</reference>
<dbReference type="PROSITE" id="PS51379">
    <property type="entry name" value="4FE4S_FER_2"/>
    <property type="match status" value="2"/>
</dbReference>
<dbReference type="GO" id="GO:0051536">
    <property type="term" value="F:iron-sulfur cluster binding"/>
    <property type="evidence" value="ECO:0007669"/>
    <property type="project" value="UniProtKB-KW"/>
</dbReference>
<dbReference type="AlphaFoldDB" id="A0A8J6MFK1"/>
<dbReference type="InterPro" id="IPR017900">
    <property type="entry name" value="4Fe4S_Fe_S_CS"/>
</dbReference>